<keyword evidence="3" id="KW-1185">Reference proteome</keyword>
<dbReference type="STRING" id="443156.SAMN04489867_0810"/>
<gene>
    <name evidence="2" type="ORF">SAMN04489867_0810</name>
</gene>
<feature type="region of interest" description="Disordered" evidence="1">
    <location>
        <begin position="1"/>
        <end position="25"/>
    </location>
</feature>
<reference evidence="3" key="1">
    <citation type="submission" date="2016-10" db="EMBL/GenBank/DDBJ databases">
        <authorList>
            <person name="Varghese N."/>
            <person name="Submissions S."/>
        </authorList>
    </citation>
    <scope>NUCLEOTIDE SEQUENCE [LARGE SCALE GENOMIC DNA]</scope>
    <source>
        <strain evidence="3">DSM 22329</strain>
    </source>
</reference>
<dbReference type="EMBL" id="LT629711">
    <property type="protein sequence ID" value="SDO87177.1"/>
    <property type="molecule type" value="Genomic_DNA"/>
</dbReference>
<evidence type="ECO:0000313" key="3">
    <source>
        <dbReference type="Proteomes" id="UP000199077"/>
    </source>
</evidence>
<feature type="compositionally biased region" description="Basic and acidic residues" evidence="1">
    <location>
        <begin position="56"/>
        <end position="69"/>
    </location>
</feature>
<proteinExistence type="predicted"/>
<dbReference type="Proteomes" id="UP000199077">
    <property type="component" value="Chromosome I"/>
</dbReference>
<organism evidence="2 3">
    <name type="scientific">Pedococcus dokdonensis</name>
    <dbReference type="NCBI Taxonomy" id="443156"/>
    <lineage>
        <taxon>Bacteria</taxon>
        <taxon>Bacillati</taxon>
        <taxon>Actinomycetota</taxon>
        <taxon>Actinomycetes</taxon>
        <taxon>Micrococcales</taxon>
        <taxon>Intrasporangiaceae</taxon>
        <taxon>Pedococcus</taxon>
    </lineage>
</organism>
<name>A0A1H0N3D6_9MICO</name>
<evidence type="ECO:0000313" key="2">
    <source>
        <dbReference type="EMBL" id="SDO87177.1"/>
    </source>
</evidence>
<evidence type="ECO:0000256" key="1">
    <source>
        <dbReference type="SAM" id="MobiDB-lite"/>
    </source>
</evidence>
<protein>
    <submittedName>
        <fullName evidence="2">Uncharacterized protein</fullName>
    </submittedName>
</protein>
<sequence>MSTGMRRAAPDRRPQNSLKDVAGSTVLDPTDANYYAALLAWAEPLLDMDRRRDQAARRLPPLDDGRRDPLGAITDGDSG</sequence>
<feature type="region of interest" description="Disordered" evidence="1">
    <location>
        <begin position="56"/>
        <end position="79"/>
    </location>
</feature>
<accession>A0A1H0N3D6</accession>
<dbReference type="AlphaFoldDB" id="A0A1H0N3D6"/>